<comment type="caution">
    <text evidence="1">The sequence shown here is derived from an EMBL/GenBank/DDBJ whole genome shotgun (WGS) entry which is preliminary data.</text>
</comment>
<evidence type="ECO:0000313" key="1">
    <source>
        <dbReference type="EMBL" id="MEJ5978205.1"/>
    </source>
</evidence>
<dbReference type="EMBL" id="JBBHJZ010000003">
    <property type="protein sequence ID" value="MEJ5978205.1"/>
    <property type="molecule type" value="Genomic_DNA"/>
</dbReference>
<gene>
    <name evidence="1" type="ORF">WG901_16245</name>
</gene>
<organism evidence="1 2">
    <name type="scientific">Novosphingobium anseongense</name>
    <dbReference type="NCBI Taxonomy" id="3133436"/>
    <lineage>
        <taxon>Bacteria</taxon>
        <taxon>Pseudomonadati</taxon>
        <taxon>Pseudomonadota</taxon>
        <taxon>Alphaproteobacteria</taxon>
        <taxon>Sphingomonadales</taxon>
        <taxon>Sphingomonadaceae</taxon>
        <taxon>Novosphingobium</taxon>
    </lineage>
</organism>
<name>A0ABU8RYP5_9SPHN</name>
<evidence type="ECO:0008006" key="3">
    <source>
        <dbReference type="Google" id="ProtNLM"/>
    </source>
</evidence>
<accession>A0ABU8RYP5</accession>
<dbReference type="PANTHER" id="PTHR39335:SF1">
    <property type="entry name" value="BLL4220 PROTEIN"/>
    <property type="match status" value="1"/>
</dbReference>
<keyword evidence="2" id="KW-1185">Reference proteome</keyword>
<sequence length="238" mass="25344">MTTNFPPGVTLGKAGGVAVYAGPGGRTLYGMDMRTLLRDGADPSQHCREACAEAWEPLLAPADVKPNIIFPMGFGERGRPAAQSEYVQNAKAPDWTVIAGPQGPQWVYKGWHLVFTRKGEAPGSAEHEGEDRMVWNTLKHVPPAPKLTTPVDVSLAFVDGAYALVGHEGRLLFTGNCAEDCAGWRPLAAGMASRGLGNDWTVSREADSPQWLYHGKPAFVAEGTSPADLPAGAAVLRP</sequence>
<evidence type="ECO:0000313" key="2">
    <source>
        <dbReference type="Proteomes" id="UP001361239"/>
    </source>
</evidence>
<dbReference type="Proteomes" id="UP001361239">
    <property type="component" value="Unassembled WGS sequence"/>
</dbReference>
<proteinExistence type="predicted"/>
<dbReference type="RefSeq" id="WP_339588142.1">
    <property type="nucleotide sequence ID" value="NZ_JBBHJZ010000003.1"/>
</dbReference>
<reference evidence="1 2" key="1">
    <citation type="submission" date="2024-03" db="EMBL/GenBank/DDBJ databases">
        <authorList>
            <person name="Jo J.-H."/>
        </authorList>
    </citation>
    <scope>NUCLEOTIDE SEQUENCE [LARGE SCALE GENOMIC DNA]</scope>
    <source>
        <strain evidence="1 2">PS1R-30</strain>
    </source>
</reference>
<dbReference type="PANTHER" id="PTHR39335">
    <property type="entry name" value="BLL4220 PROTEIN"/>
    <property type="match status" value="1"/>
</dbReference>
<protein>
    <recommendedName>
        <fullName evidence="3">Lipoprotein</fullName>
    </recommendedName>
</protein>